<name>A0ABY2J4R0_9MICO</name>
<dbReference type="InterPro" id="IPR000914">
    <property type="entry name" value="SBP_5_dom"/>
</dbReference>
<dbReference type="PIRSF" id="PIRSF002741">
    <property type="entry name" value="MppA"/>
    <property type="match status" value="1"/>
</dbReference>
<feature type="chain" id="PRO_5046485633" evidence="1">
    <location>
        <begin position="26"/>
        <end position="561"/>
    </location>
</feature>
<feature type="domain" description="Solute-binding protein family 5" evidence="2">
    <location>
        <begin position="106"/>
        <end position="468"/>
    </location>
</feature>
<dbReference type="CDD" id="cd08501">
    <property type="entry name" value="PBP2_Lpqw"/>
    <property type="match status" value="1"/>
</dbReference>
<gene>
    <name evidence="3" type="ORF">E3O65_06635</name>
</gene>
<evidence type="ECO:0000259" key="2">
    <source>
        <dbReference type="Pfam" id="PF00496"/>
    </source>
</evidence>
<dbReference type="InterPro" id="IPR030678">
    <property type="entry name" value="Peptide/Ni-bd"/>
</dbReference>
<reference evidence="3 4" key="1">
    <citation type="submission" date="2019-03" db="EMBL/GenBank/DDBJ databases">
        <title>Genomics of glacier-inhabiting Cryobacterium strains.</title>
        <authorList>
            <person name="Liu Q."/>
            <person name="Xin Y.-H."/>
        </authorList>
    </citation>
    <scope>NUCLEOTIDE SEQUENCE [LARGE SCALE GENOMIC DNA]</scope>
    <source>
        <strain evidence="3 4">TMT4-23</strain>
    </source>
</reference>
<comment type="caution">
    <text evidence="3">The sequence shown here is derived from an EMBL/GenBank/DDBJ whole genome shotgun (WGS) entry which is preliminary data.</text>
</comment>
<dbReference type="RefSeq" id="WP_134362947.1">
    <property type="nucleotide sequence ID" value="NZ_SOGJ01000015.1"/>
</dbReference>
<dbReference type="EMBL" id="SOGJ01000015">
    <property type="protein sequence ID" value="TFC99342.1"/>
    <property type="molecule type" value="Genomic_DNA"/>
</dbReference>
<evidence type="ECO:0000313" key="3">
    <source>
        <dbReference type="EMBL" id="TFC99342.1"/>
    </source>
</evidence>
<dbReference type="Gene3D" id="3.90.76.10">
    <property type="entry name" value="Dipeptide-binding Protein, Domain 1"/>
    <property type="match status" value="1"/>
</dbReference>
<dbReference type="Gene3D" id="3.40.190.10">
    <property type="entry name" value="Periplasmic binding protein-like II"/>
    <property type="match status" value="1"/>
</dbReference>
<organism evidence="3 4">
    <name type="scientific">Cryobacterium breve</name>
    <dbReference type="NCBI Taxonomy" id="1259258"/>
    <lineage>
        <taxon>Bacteria</taxon>
        <taxon>Bacillati</taxon>
        <taxon>Actinomycetota</taxon>
        <taxon>Actinomycetes</taxon>
        <taxon>Micrococcales</taxon>
        <taxon>Microbacteriaceae</taxon>
        <taxon>Cryobacterium</taxon>
    </lineage>
</organism>
<dbReference type="Pfam" id="PF00496">
    <property type="entry name" value="SBP_bac_5"/>
    <property type="match status" value="1"/>
</dbReference>
<keyword evidence="1" id="KW-0732">Signal</keyword>
<proteinExistence type="predicted"/>
<dbReference type="PROSITE" id="PS51257">
    <property type="entry name" value="PROKAR_LIPOPROTEIN"/>
    <property type="match status" value="1"/>
</dbReference>
<protein>
    <submittedName>
        <fullName evidence="3">ABC transporter family substrate-binding protein</fullName>
    </submittedName>
</protein>
<feature type="signal peptide" evidence="1">
    <location>
        <begin position="1"/>
        <end position="25"/>
    </location>
</feature>
<accession>A0ABY2J4R0</accession>
<dbReference type="Proteomes" id="UP000298355">
    <property type="component" value="Unassembled WGS sequence"/>
</dbReference>
<dbReference type="SUPFAM" id="SSF53850">
    <property type="entry name" value="Periplasmic binding protein-like II"/>
    <property type="match status" value="1"/>
</dbReference>
<dbReference type="PANTHER" id="PTHR30290:SF65">
    <property type="entry name" value="MONOACYL PHOSPHATIDYLINOSITOL TETRAMANNOSIDE-BINDING PROTEIN LPQW-RELATED"/>
    <property type="match status" value="1"/>
</dbReference>
<sequence>MKRKSTGFAALAVLSASALLLTACAPGNTAEDSPAASESTVLPTTAWEVADAADVQDGGTLNLSIGSLPSNWNTYQVDGNESDTVNTVAPTTGGPIRVSADGTTTVDPNYASSVEVISDDPQVVEIKLNPAAVWEDGTPITYKDYAATWAAMNGSNEEFSPASTAIFEQISAIESTGTDFDFTVTFDSINADWASIFTSVLPASVTSTPEVFNTAYVTTPVPSSGPFVISDVDTTGQVVTLTRNPLWWGEAAKLETIIVKVISGAAAATSFGNSETDVLYISSNADAYQTAEKRADAEIQASGGLTWTHVTMNGSKGPLADVELRRAIGHAVNRSLISESANTPVGVDATTQGSYIFMPGQKGYEDNVGDAIGYDVTAAEKLLEDAGYTVGDGGMREKDGKALELSITVPADTPTNKQRAVQVQADLKEVGIAVELNEVPAAKYFSDYIIPGDFEMTSFSWVGTPWPISSSEALFAPVDSESNFTGITDKKLADLFDEANTELDADKRIVIANEIDTVLAAYVPIIPLAPLPNVYAVKSGLVNYGATQFETVDWSVVGWKK</sequence>
<keyword evidence="4" id="KW-1185">Reference proteome</keyword>
<evidence type="ECO:0000256" key="1">
    <source>
        <dbReference type="SAM" id="SignalP"/>
    </source>
</evidence>
<dbReference type="Gene3D" id="3.10.105.10">
    <property type="entry name" value="Dipeptide-binding Protein, Domain 3"/>
    <property type="match status" value="1"/>
</dbReference>
<dbReference type="PANTHER" id="PTHR30290">
    <property type="entry name" value="PERIPLASMIC BINDING COMPONENT OF ABC TRANSPORTER"/>
    <property type="match status" value="1"/>
</dbReference>
<dbReference type="InterPro" id="IPR039424">
    <property type="entry name" value="SBP_5"/>
</dbReference>
<evidence type="ECO:0000313" key="4">
    <source>
        <dbReference type="Proteomes" id="UP000298355"/>
    </source>
</evidence>